<protein>
    <recommendedName>
        <fullName evidence="3">Chromo domain-containing protein</fullName>
    </recommendedName>
</protein>
<evidence type="ECO:0000313" key="2">
    <source>
        <dbReference type="Proteomes" id="UP000054485"/>
    </source>
</evidence>
<dbReference type="SUPFAM" id="SSF54160">
    <property type="entry name" value="Chromo domain-like"/>
    <property type="match status" value="1"/>
</dbReference>
<dbReference type="CDD" id="cd18626">
    <property type="entry name" value="CD_eEF3"/>
    <property type="match status" value="1"/>
</dbReference>
<dbReference type="InterPro" id="IPR047038">
    <property type="entry name" value="eEF3_chromodomain-like_sf"/>
</dbReference>
<dbReference type="Proteomes" id="UP000054485">
    <property type="component" value="Unassembled WGS sequence"/>
</dbReference>
<organism evidence="1 2">
    <name type="scientific">Suillus luteus UH-Slu-Lm8-n1</name>
    <dbReference type="NCBI Taxonomy" id="930992"/>
    <lineage>
        <taxon>Eukaryota</taxon>
        <taxon>Fungi</taxon>
        <taxon>Dikarya</taxon>
        <taxon>Basidiomycota</taxon>
        <taxon>Agaricomycotina</taxon>
        <taxon>Agaricomycetes</taxon>
        <taxon>Agaricomycetidae</taxon>
        <taxon>Boletales</taxon>
        <taxon>Suillineae</taxon>
        <taxon>Suillaceae</taxon>
        <taxon>Suillus</taxon>
    </lineage>
</organism>
<evidence type="ECO:0008006" key="3">
    <source>
        <dbReference type="Google" id="ProtNLM"/>
    </source>
</evidence>
<dbReference type="OrthoDB" id="2110130at2759"/>
<dbReference type="STRING" id="930992.A0A0D0BGM2"/>
<dbReference type="InParanoid" id="A0A0D0BGM2"/>
<gene>
    <name evidence="1" type="ORF">CY34DRAFT_83687</name>
</gene>
<dbReference type="HOGENOM" id="CLU_2265487_0_0_1"/>
<evidence type="ECO:0000313" key="1">
    <source>
        <dbReference type="EMBL" id="KIK42378.1"/>
    </source>
</evidence>
<dbReference type="InterPro" id="IPR016197">
    <property type="entry name" value="Chromo-like_dom_sf"/>
</dbReference>
<proteinExistence type="predicted"/>
<dbReference type="InterPro" id="IPR015688">
    <property type="entry name" value="eEF3_ABC2_chromodomain-like"/>
</dbReference>
<dbReference type="Gene3D" id="2.40.50.990">
    <property type="match status" value="1"/>
</dbReference>
<sequence length="103" mass="12325">MRDGSLYVHEDGSKRFVEEIVTRKKLKQSYEYEVYFKNMSSSENIWMHRDELIKCGFEKKVLEVDTREAQHLSLLRPLVCREIEKHFADFGVKFVSHIDIRSN</sequence>
<dbReference type="AlphaFoldDB" id="A0A0D0BGM2"/>
<keyword evidence="2" id="KW-1185">Reference proteome</keyword>
<dbReference type="EMBL" id="KN835241">
    <property type="protein sequence ID" value="KIK42378.1"/>
    <property type="molecule type" value="Genomic_DNA"/>
</dbReference>
<reference evidence="1 2" key="1">
    <citation type="submission" date="2014-04" db="EMBL/GenBank/DDBJ databases">
        <authorList>
            <consortium name="DOE Joint Genome Institute"/>
            <person name="Kuo A."/>
            <person name="Ruytinx J."/>
            <person name="Rineau F."/>
            <person name="Colpaert J."/>
            <person name="Kohler A."/>
            <person name="Nagy L.G."/>
            <person name="Floudas D."/>
            <person name="Copeland A."/>
            <person name="Barry K.W."/>
            <person name="Cichocki N."/>
            <person name="Veneault-Fourrey C."/>
            <person name="LaButti K."/>
            <person name="Lindquist E.A."/>
            <person name="Lipzen A."/>
            <person name="Lundell T."/>
            <person name="Morin E."/>
            <person name="Murat C."/>
            <person name="Sun H."/>
            <person name="Tunlid A."/>
            <person name="Henrissat B."/>
            <person name="Grigoriev I.V."/>
            <person name="Hibbett D.S."/>
            <person name="Martin F."/>
            <person name="Nordberg H.P."/>
            <person name="Cantor M.N."/>
            <person name="Hua S.X."/>
        </authorList>
    </citation>
    <scope>NUCLEOTIDE SEQUENCE [LARGE SCALE GENOMIC DNA]</scope>
    <source>
        <strain evidence="1 2">UH-Slu-Lm8-n1</strain>
    </source>
</reference>
<accession>A0A0D0BGM2</accession>
<name>A0A0D0BGM2_9AGAM</name>
<reference evidence="2" key="2">
    <citation type="submission" date="2015-01" db="EMBL/GenBank/DDBJ databases">
        <title>Evolutionary Origins and Diversification of the Mycorrhizal Mutualists.</title>
        <authorList>
            <consortium name="DOE Joint Genome Institute"/>
            <consortium name="Mycorrhizal Genomics Consortium"/>
            <person name="Kohler A."/>
            <person name="Kuo A."/>
            <person name="Nagy L.G."/>
            <person name="Floudas D."/>
            <person name="Copeland A."/>
            <person name="Barry K.W."/>
            <person name="Cichocki N."/>
            <person name="Veneault-Fourrey C."/>
            <person name="LaButti K."/>
            <person name="Lindquist E.A."/>
            <person name="Lipzen A."/>
            <person name="Lundell T."/>
            <person name="Morin E."/>
            <person name="Murat C."/>
            <person name="Riley R."/>
            <person name="Ohm R."/>
            <person name="Sun H."/>
            <person name="Tunlid A."/>
            <person name="Henrissat B."/>
            <person name="Grigoriev I.V."/>
            <person name="Hibbett D.S."/>
            <person name="Martin F."/>
        </authorList>
    </citation>
    <scope>NUCLEOTIDE SEQUENCE [LARGE SCALE GENOMIC DNA]</scope>
    <source>
        <strain evidence="2">UH-Slu-Lm8-n1</strain>
    </source>
</reference>